<feature type="transmembrane region" description="Helical" evidence="1">
    <location>
        <begin position="115"/>
        <end position="135"/>
    </location>
</feature>
<sequence length="387" mass="42829">MPILQSIRVGLRSGTIVELFDSEPEPVLHLLAAINSAILVEVLLYGIHCILFCVCAYIFLSRRLVKPFIIGSAIIMFALSTADVAISLGLLVGGLRMPFEDETHLLTCRYPKNPIFVANNLIADMLLVNAILFLLNGRPEQPSVSPMLRRVGPPDLYRCCCRSVSTSRFHLGMGGGRSAIIFYSRHLFIDISLDGVLHQHHSNRCYRNPHKLSQLVVFSGFPESQGLSCDRDIFDVTTLLSLFCKPLAAHFLPVNRTGLSNRVESAVVYSTCIFIYLVFSKYSSSLYKLIFASIVMRIVAIMPTLMIVRVGLGKGLDDEGRDDVDARERQAQPTSVVFDSIVSVQSSIHEADTGKSPSRDPDTFLLEETSGNVDVFPMVAVQSMSRL</sequence>
<proteinExistence type="predicted"/>
<dbReference type="EMBL" id="DS547098">
    <property type="protein sequence ID" value="EDR09951.1"/>
    <property type="molecule type" value="Genomic_DNA"/>
</dbReference>
<keyword evidence="1" id="KW-0812">Transmembrane</keyword>
<evidence type="ECO:0000313" key="2">
    <source>
        <dbReference type="EMBL" id="EDR09951.1"/>
    </source>
</evidence>
<dbReference type="Proteomes" id="UP000001194">
    <property type="component" value="Unassembled WGS sequence"/>
</dbReference>
<dbReference type="RefSeq" id="XP_001879336.1">
    <property type="nucleotide sequence ID" value="XM_001879301.1"/>
</dbReference>
<reference evidence="2 3" key="1">
    <citation type="journal article" date="2008" name="Nature">
        <title>The genome of Laccaria bicolor provides insights into mycorrhizal symbiosis.</title>
        <authorList>
            <person name="Martin F."/>
            <person name="Aerts A."/>
            <person name="Ahren D."/>
            <person name="Brun A."/>
            <person name="Danchin E.G.J."/>
            <person name="Duchaussoy F."/>
            <person name="Gibon J."/>
            <person name="Kohler A."/>
            <person name="Lindquist E."/>
            <person name="Pereda V."/>
            <person name="Salamov A."/>
            <person name="Shapiro H.J."/>
            <person name="Wuyts J."/>
            <person name="Blaudez D."/>
            <person name="Buee M."/>
            <person name="Brokstein P."/>
            <person name="Canbaeck B."/>
            <person name="Cohen D."/>
            <person name="Courty P.E."/>
            <person name="Coutinho P.M."/>
            <person name="Delaruelle C."/>
            <person name="Detter J.C."/>
            <person name="Deveau A."/>
            <person name="DiFazio S."/>
            <person name="Duplessis S."/>
            <person name="Fraissinet-Tachet L."/>
            <person name="Lucic E."/>
            <person name="Frey-Klett P."/>
            <person name="Fourrey C."/>
            <person name="Feussner I."/>
            <person name="Gay G."/>
            <person name="Grimwood J."/>
            <person name="Hoegger P.J."/>
            <person name="Jain P."/>
            <person name="Kilaru S."/>
            <person name="Labbe J."/>
            <person name="Lin Y.C."/>
            <person name="Legue V."/>
            <person name="Le Tacon F."/>
            <person name="Marmeisse R."/>
            <person name="Melayah D."/>
            <person name="Montanini B."/>
            <person name="Muratet M."/>
            <person name="Nehls U."/>
            <person name="Niculita-Hirzel H."/>
            <person name="Oudot-Le Secq M.P."/>
            <person name="Peter M."/>
            <person name="Quesneville H."/>
            <person name="Rajashekar B."/>
            <person name="Reich M."/>
            <person name="Rouhier N."/>
            <person name="Schmutz J."/>
            <person name="Yin T."/>
            <person name="Chalot M."/>
            <person name="Henrissat B."/>
            <person name="Kuees U."/>
            <person name="Lucas S."/>
            <person name="Van de Peer Y."/>
            <person name="Podila G.K."/>
            <person name="Polle A."/>
            <person name="Pukkila P.J."/>
            <person name="Richardson P.M."/>
            <person name="Rouze P."/>
            <person name="Sanders I.R."/>
            <person name="Stajich J.E."/>
            <person name="Tunlid A."/>
            <person name="Tuskan G."/>
            <person name="Grigoriev I.V."/>
        </authorList>
    </citation>
    <scope>NUCLEOTIDE SEQUENCE [LARGE SCALE GENOMIC DNA]</scope>
    <source>
        <strain evidence="3">S238N-H82 / ATCC MYA-4686</strain>
    </source>
</reference>
<dbReference type="KEGG" id="lbc:LACBIDRAFT_318320"/>
<name>B0D6G8_LACBS</name>
<keyword evidence="3" id="KW-1185">Reference proteome</keyword>
<keyword evidence="1" id="KW-1133">Transmembrane helix</keyword>
<feature type="transmembrane region" description="Helical" evidence="1">
    <location>
        <begin position="266"/>
        <end position="283"/>
    </location>
</feature>
<evidence type="ECO:0000313" key="3">
    <source>
        <dbReference type="Proteomes" id="UP000001194"/>
    </source>
</evidence>
<evidence type="ECO:0000256" key="1">
    <source>
        <dbReference type="SAM" id="Phobius"/>
    </source>
</evidence>
<feature type="transmembrane region" description="Helical" evidence="1">
    <location>
        <begin position="27"/>
        <end position="60"/>
    </location>
</feature>
<dbReference type="HOGENOM" id="CLU_713836_0_0_1"/>
<dbReference type="AlphaFoldDB" id="B0D6G8"/>
<feature type="transmembrane region" description="Helical" evidence="1">
    <location>
        <begin position="289"/>
        <end position="312"/>
    </location>
</feature>
<organism evidence="3">
    <name type="scientific">Laccaria bicolor (strain S238N-H82 / ATCC MYA-4686)</name>
    <name type="common">Bicoloured deceiver</name>
    <name type="synonym">Laccaria laccata var. bicolor</name>
    <dbReference type="NCBI Taxonomy" id="486041"/>
    <lineage>
        <taxon>Eukaryota</taxon>
        <taxon>Fungi</taxon>
        <taxon>Dikarya</taxon>
        <taxon>Basidiomycota</taxon>
        <taxon>Agaricomycotina</taxon>
        <taxon>Agaricomycetes</taxon>
        <taxon>Agaricomycetidae</taxon>
        <taxon>Agaricales</taxon>
        <taxon>Agaricineae</taxon>
        <taxon>Hydnangiaceae</taxon>
        <taxon>Laccaria</taxon>
    </lineage>
</organism>
<accession>B0D6G8</accession>
<protein>
    <submittedName>
        <fullName evidence="2">Predicted protein</fullName>
    </submittedName>
</protein>
<keyword evidence="1" id="KW-0472">Membrane</keyword>
<dbReference type="GeneID" id="6075151"/>
<dbReference type="InParanoid" id="B0D6G8"/>
<dbReference type="OrthoDB" id="3039972at2759"/>
<gene>
    <name evidence="2" type="ORF">LACBIDRAFT_318320</name>
</gene>
<feature type="transmembrane region" description="Helical" evidence="1">
    <location>
        <begin position="67"/>
        <end position="95"/>
    </location>
</feature>